<comment type="caution">
    <text evidence="2">The sequence shown here is derived from an EMBL/GenBank/DDBJ whole genome shotgun (WGS) entry which is preliminary data.</text>
</comment>
<name>A0ABQ2E6U6_9GAMM</name>
<dbReference type="SUPFAM" id="SSF51182">
    <property type="entry name" value="RmlC-like cupins"/>
    <property type="match status" value="1"/>
</dbReference>
<organism evidence="2 3">
    <name type="scientific">Luteimonas terricola</name>
    <dbReference type="NCBI Taxonomy" id="645597"/>
    <lineage>
        <taxon>Bacteria</taxon>
        <taxon>Pseudomonadati</taxon>
        <taxon>Pseudomonadota</taxon>
        <taxon>Gammaproteobacteria</taxon>
        <taxon>Lysobacterales</taxon>
        <taxon>Lysobacteraceae</taxon>
        <taxon>Luteimonas</taxon>
    </lineage>
</organism>
<dbReference type="InterPro" id="IPR011051">
    <property type="entry name" value="RmlC_Cupin_sf"/>
</dbReference>
<reference evidence="3" key="1">
    <citation type="journal article" date="2019" name="Int. J. Syst. Evol. Microbiol.">
        <title>The Global Catalogue of Microorganisms (GCM) 10K type strain sequencing project: providing services to taxonomists for standard genome sequencing and annotation.</title>
        <authorList>
            <consortium name="The Broad Institute Genomics Platform"/>
            <consortium name="The Broad Institute Genome Sequencing Center for Infectious Disease"/>
            <person name="Wu L."/>
            <person name="Ma J."/>
        </authorList>
    </citation>
    <scope>NUCLEOTIDE SEQUENCE [LARGE SCALE GENOMIC DNA]</scope>
    <source>
        <strain evidence="3">CGMCC 1.8985</strain>
    </source>
</reference>
<protein>
    <recommendedName>
        <fullName evidence="1">Quercetin 2,3-dioxygenase C-terminal cupin domain-containing protein</fullName>
    </recommendedName>
</protein>
<dbReference type="PANTHER" id="PTHR43212">
    <property type="entry name" value="QUERCETIN 2,3-DIOXYGENASE"/>
    <property type="match status" value="1"/>
</dbReference>
<evidence type="ECO:0000313" key="3">
    <source>
        <dbReference type="Proteomes" id="UP000599009"/>
    </source>
</evidence>
<dbReference type="InterPro" id="IPR014710">
    <property type="entry name" value="RmlC-like_jellyroll"/>
</dbReference>
<evidence type="ECO:0000259" key="1">
    <source>
        <dbReference type="Pfam" id="PF17954"/>
    </source>
</evidence>
<feature type="domain" description="Quercetin 2,3-dioxygenase C-terminal cupin" evidence="1">
    <location>
        <begin position="168"/>
        <end position="257"/>
    </location>
</feature>
<evidence type="ECO:0000313" key="2">
    <source>
        <dbReference type="EMBL" id="GGJ98436.1"/>
    </source>
</evidence>
<dbReference type="RefSeq" id="WP_132985637.1">
    <property type="nucleotide sequence ID" value="NZ_BMME01000001.1"/>
</dbReference>
<dbReference type="Pfam" id="PF17954">
    <property type="entry name" value="Pirin_C_2"/>
    <property type="match status" value="1"/>
</dbReference>
<dbReference type="InterPro" id="IPR012093">
    <property type="entry name" value="Pirin"/>
</dbReference>
<dbReference type="Proteomes" id="UP000599009">
    <property type="component" value="Unassembled WGS sequence"/>
</dbReference>
<keyword evidence="3" id="KW-1185">Reference proteome</keyword>
<dbReference type="Gene3D" id="2.60.120.10">
    <property type="entry name" value="Jelly Rolls"/>
    <property type="match status" value="2"/>
</dbReference>
<dbReference type="EMBL" id="BMME01000001">
    <property type="protein sequence ID" value="GGJ98436.1"/>
    <property type="molecule type" value="Genomic_DNA"/>
</dbReference>
<proteinExistence type="predicted"/>
<gene>
    <name evidence="2" type="ORF">GCM10011394_04340</name>
</gene>
<accession>A0ABQ2E6U6</accession>
<dbReference type="InterPro" id="IPR041602">
    <property type="entry name" value="Quercetinase_C"/>
</dbReference>
<dbReference type="PANTHER" id="PTHR43212:SF3">
    <property type="entry name" value="QUERCETIN 2,3-DIOXYGENASE"/>
    <property type="match status" value="1"/>
</dbReference>
<sequence length="259" mass="26435">MSAGPGHGAVAPGLRPAIARGRWSSDGIDVTEAFSRGVDVDRDWMGWGALRVLSRQAWASGAIRDDGRVANMERLVLVLDGALDVDCGDLGRHRVARGDALWMGAGHGMQSRLANASAVAPLRLLECWLQPDRVNASPALAVRVAGSGADPEVGTGDPASAAGAWITLAAVDGRKGSLPLRQQARIMAARIDAGATLALPSGSGGRYWLEVLEGAVIADGPRLAAGDGLGWTAGGIAGPGSLTAAGVGTAWLLLFELPA</sequence>